<dbReference type="PANTHER" id="PTHR43777:SF1">
    <property type="entry name" value="MOLYBDENUM COFACTOR CYTIDYLYLTRANSFERASE"/>
    <property type="match status" value="1"/>
</dbReference>
<dbReference type="CDD" id="cd04182">
    <property type="entry name" value="GT_2_like_f"/>
    <property type="match status" value="1"/>
</dbReference>
<dbReference type="Proteomes" id="UP000831019">
    <property type="component" value="Chromosome"/>
</dbReference>
<evidence type="ECO:0000256" key="1">
    <source>
        <dbReference type="ARBA" id="ARBA00022842"/>
    </source>
</evidence>
<dbReference type="EMBL" id="CP085144">
    <property type="protein sequence ID" value="UOA14613.1"/>
    <property type="molecule type" value="Genomic_DNA"/>
</dbReference>
<dbReference type="EC" id="2.7.7.77" evidence="3"/>
<reference evidence="4" key="1">
    <citation type="journal article" date="2022" name="Microorganisms">
        <title>Beyond the ABCs#Discovery of Three New Plasmid Types in Rhodobacterales (RepQ, RepY, RepW).</title>
        <authorList>
            <person name="Freese H.M."/>
            <person name="Ringel V."/>
            <person name="Overmann J."/>
            <person name="Petersen J."/>
        </authorList>
    </citation>
    <scope>NUCLEOTIDE SEQUENCE [LARGE SCALE GENOMIC DNA]</scope>
    <source>
        <strain evidence="4">DSM 109990</strain>
    </source>
</reference>
<keyword evidence="4" id="KW-1185">Reference proteome</keyword>
<name>A0ABY3ZJ95_9RHOB</name>
<evidence type="ECO:0000259" key="2">
    <source>
        <dbReference type="Pfam" id="PF12804"/>
    </source>
</evidence>
<dbReference type="PANTHER" id="PTHR43777">
    <property type="entry name" value="MOLYBDENUM COFACTOR CYTIDYLYLTRANSFERASE"/>
    <property type="match status" value="1"/>
</dbReference>
<evidence type="ECO:0000313" key="4">
    <source>
        <dbReference type="Proteomes" id="UP000831019"/>
    </source>
</evidence>
<sequence>MTHTPLPVILLAAGASTRMRGRDKLMEDIGGQPLLRRQAQLALCLGPVTVALPPAPHPRYTALSGLEVTALPISDAAEGMGASLRGAFAVLPPKTPAAMVMLADMPEVQAADLTRLAAAVDLNSETLIWRAATEDGTPGHPIIFAAALFDQLRQLSGDDGGRAVVRGAAGRVQLVPLPGQRARLDLDTPEDWAAWRIQQREK</sequence>
<keyword evidence="1" id="KW-0460">Magnesium</keyword>
<dbReference type="GO" id="GO:0061603">
    <property type="term" value="F:molybdenum cofactor guanylyltransferase activity"/>
    <property type="evidence" value="ECO:0007669"/>
    <property type="project" value="UniProtKB-EC"/>
</dbReference>
<dbReference type="InterPro" id="IPR029044">
    <property type="entry name" value="Nucleotide-diphossugar_trans"/>
</dbReference>
<organism evidence="3 4">
    <name type="scientific">Sulfitobacter dubius</name>
    <dbReference type="NCBI Taxonomy" id="218673"/>
    <lineage>
        <taxon>Bacteria</taxon>
        <taxon>Pseudomonadati</taxon>
        <taxon>Pseudomonadota</taxon>
        <taxon>Alphaproteobacteria</taxon>
        <taxon>Rhodobacterales</taxon>
        <taxon>Roseobacteraceae</taxon>
        <taxon>Sulfitobacter</taxon>
    </lineage>
</organism>
<dbReference type="RefSeq" id="WP_243262940.1">
    <property type="nucleotide sequence ID" value="NZ_CP085144.1"/>
</dbReference>
<dbReference type="SUPFAM" id="SSF53448">
    <property type="entry name" value="Nucleotide-diphospho-sugar transferases"/>
    <property type="match status" value="1"/>
</dbReference>
<dbReference type="Gene3D" id="3.90.550.10">
    <property type="entry name" value="Spore Coat Polysaccharide Biosynthesis Protein SpsA, Chain A"/>
    <property type="match status" value="1"/>
</dbReference>
<dbReference type="InterPro" id="IPR025877">
    <property type="entry name" value="MobA-like_NTP_Trfase"/>
</dbReference>
<keyword evidence="3" id="KW-0808">Transferase</keyword>
<protein>
    <submittedName>
        <fullName evidence="3">Molybdenum cofactor guanylyltransferase</fullName>
        <ecNumber evidence="3">2.7.7.77</ecNumber>
    </submittedName>
</protein>
<evidence type="ECO:0000313" key="3">
    <source>
        <dbReference type="EMBL" id="UOA14613.1"/>
    </source>
</evidence>
<feature type="domain" description="MobA-like NTP transferase" evidence="2">
    <location>
        <begin position="8"/>
        <end position="166"/>
    </location>
</feature>
<gene>
    <name evidence="3" type="primary">mobA_2</name>
    <name evidence="3" type="ORF">DSM109990_01419</name>
</gene>
<proteinExistence type="predicted"/>
<accession>A0ABY3ZJ95</accession>
<dbReference type="Pfam" id="PF12804">
    <property type="entry name" value="NTP_transf_3"/>
    <property type="match status" value="1"/>
</dbReference>
<keyword evidence="3" id="KW-0548">Nucleotidyltransferase</keyword>